<name>A0ABT8LFU0_9BACT</name>
<evidence type="ECO:0000313" key="2">
    <source>
        <dbReference type="Proteomes" id="UP001172083"/>
    </source>
</evidence>
<protein>
    <submittedName>
        <fullName evidence="1">DUF3299 domain-containing protein</fullName>
    </submittedName>
</protein>
<reference evidence="1" key="1">
    <citation type="submission" date="2023-06" db="EMBL/GenBank/DDBJ databases">
        <title>Genomic of Agaribacillus aureum.</title>
        <authorList>
            <person name="Wang G."/>
        </authorList>
    </citation>
    <scope>NUCLEOTIDE SEQUENCE</scope>
    <source>
        <strain evidence="1">BMA12</strain>
    </source>
</reference>
<gene>
    <name evidence="1" type="ORF">QQ020_31605</name>
</gene>
<comment type="caution">
    <text evidence="1">The sequence shown here is derived from an EMBL/GenBank/DDBJ whole genome shotgun (WGS) entry which is preliminary data.</text>
</comment>
<evidence type="ECO:0000313" key="1">
    <source>
        <dbReference type="EMBL" id="MDN5216658.1"/>
    </source>
</evidence>
<dbReference type="EMBL" id="JAUJEB010000010">
    <property type="protein sequence ID" value="MDN5216658.1"/>
    <property type="molecule type" value="Genomic_DNA"/>
</dbReference>
<accession>A0ABT8LFU0</accession>
<sequence length="157" mass="17863">MIPDRIRYKVLTIVVVCCFYLINDNLHAQAFGSAGWESFEGVTFESQYDASIDDYQLLPNFGEEVLLKQGKKIKLTGYYVPFDLEDGAVILSRYPYAQCFFCGNAGPESVAEIYFKQRGQEFLPDQLLSVTGILKLNTKDANHLNFIIEEAELIEKQ</sequence>
<dbReference type="RefSeq" id="WP_346761996.1">
    <property type="nucleotide sequence ID" value="NZ_JAUJEB010000010.1"/>
</dbReference>
<proteinExistence type="predicted"/>
<dbReference type="Proteomes" id="UP001172083">
    <property type="component" value="Unassembled WGS sequence"/>
</dbReference>
<organism evidence="1 2">
    <name type="scientific">Agaribacillus aureus</name>
    <dbReference type="NCBI Taxonomy" id="3051825"/>
    <lineage>
        <taxon>Bacteria</taxon>
        <taxon>Pseudomonadati</taxon>
        <taxon>Bacteroidota</taxon>
        <taxon>Cytophagia</taxon>
        <taxon>Cytophagales</taxon>
        <taxon>Splendidivirgaceae</taxon>
        <taxon>Agaribacillus</taxon>
    </lineage>
</organism>
<keyword evidence="2" id="KW-1185">Reference proteome</keyword>